<organism evidence="4 5">
    <name type="scientific">Desulfonema ishimotonii</name>
    <dbReference type="NCBI Taxonomy" id="45657"/>
    <lineage>
        <taxon>Bacteria</taxon>
        <taxon>Pseudomonadati</taxon>
        <taxon>Thermodesulfobacteriota</taxon>
        <taxon>Desulfobacteria</taxon>
        <taxon>Desulfobacterales</taxon>
        <taxon>Desulfococcaceae</taxon>
        <taxon>Desulfonema</taxon>
    </lineage>
</organism>
<dbReference type="GO" id="GO:0016491">
    <property type="term" value="F:oxidoreductase activity"/>
    <property type="evidence" value="ECO:0007669"/>
    <property type="project" value="InterPro"/>
</dbReference>
<evidence type="ECO:0000256" key="1">
    <source>
        <dbReference type="ARBA" id="ARBA00022630"/>
    </source>
</evidence>
<dbReference type="InterPro" id="IPR051796">
    <property type="entry name" value="ISF_SsuE-like"/>
</dbReference>
<reference evidence="5" key="1">
    <citation type="submission" date="2017-11" db="EMBL/GenBank/DDBJ databases">
        <authorList>
            <person name="Watanabe M."/>
            <person name="Kojima H."/>
        </authorList>
    </citation>
    <scope>NUCLEOTIDE SEQUENCE [LARGE SCALE GENOMIC DNA]</scope>
    <source>
        <strain evidence="5">Tokyo 01</strain>
    </source>
</reference>
<dbReference type="InterPro" id="IPR005025">
    <property type="entry name" value="FMN_Rdtase-like_dom"/>
</dbReference>
<keyword evidence="2" id="KW-0288">FMN</keyword>
<dbReference type="AlphaFoldDB" id="A0A401FUE2"/>
<comment type="caution">
    <text evidence="4">The sequence shown here is derived from an EMBL/GenBank/DDBJ whole genome shotgun (WGS) entry which is preliminary data.</text>
</comment>
<accession>A0A401FUE2</accession>
<dbReference type="Pfam" id="PF03358">
    <property type="entry name" value="FMN_red"/>
    <property type="match status" value="1"/>
</dbReference>
<sequence length="190" mass="20952">MNIVCLNGSPRLKGNSATISAKICETAEQKGAAVSTWNLNKLDFRGCQACYACKTKSDTCVLKDDLAEVLEAVRTADMLILATPVYYGDVSSQMKAFIDRTFSFLVPDFKNAPSPNRLEGDKKLLFVITQGNPDETVFQDIYPRYSTLFKWNGFGQSELIRACGLANAGDAAEREDVMNQVEVLARKLFG</sequence>
<evidence type="ECO:0000259" key="3">
    <source>
        <dbReference type="Pfam" id="PF03358"/>
    </source>
</evidence>
<evidence type="ECO:0000256" key="2">
    <source>
        <dbReference type="ARBA" id="ARBA00022643"/>
    </source>
</evidence>
<dbReference type="RefSeq" id="WP_124327981.1">
    <property type="nucleotide sequence ID" value="NZ_BEXT01000001.1"/>
</dbReference>
<dbReference type="InterPro" id="IPR029039">
    <property type="entry name" value="Flavoprotein-like_sf"/>
</dbReference>
<dbReference type="OrthoDB" id="6398207at2"/>
<gene>
    <name evidence="4" type="ORF">DENIS_1543</name>
</gene>
<feature type="domain" description="NADPH-dependent FMN reductase-like" evidence="3">
    <location>
        <begin position="1"/>
        <end position="113"/>
    </location>
</feature>
<dbReference type="Gene3D" id="3.40.50.360">
    <property type="match status" value="1"/>
</dbReference>
<evidence type="ECO:0000313" key="4">
    <source>
        <dbReference type="EMBL" id="GBC60586.1"/>
    </source>
</evidence>
<dbReference type="SUPFAM" id="SSF52218">
    <property type="entry name" value="Flavoproteins"/>
    <property type="match status" value="1"/>
</dbReference>
<protein>
    <submittedName>
        <fullName evidence="4">Flavodoxin family protein</fullName>
    </submittedName>
</protein>
<dbReference type="PANTHER" id="PTHR43278:SF2">
    <property type="entry name" value="IRON-SULFUR FLAVOPROTEIN"/>
    <property type="match status" value="1"/>
</dbReference>
<reference evidence="5" key="2">
    <citation type="submission" date="2019-01" db="EMBL/GenBank/DDBJ databases">
        <title>Genome sequence of Desulfonema ishimotonii strain Tokyo 01.</title>
        <authorList>
            <person name="Fukui M."/>
        </authorList>
    </citation>
    <scope>NUCLEOTIDE SEQUENCE [LARGE SCALE GENOMIC DNA]</scope>
    <source>
        <strain evidence="5">Tokyo 01</strain>
    </source>
</reference>
<evidence type="ECO:0000313" key="5">
    <source>
        <dbReference type="Proteomes" id="UP000288096"/>
    </source>
</evidence>
<dbReference type="EMBL" id="BEXT01000001">
    <property type="protein sequence ID" value="GBC60586.1"/>
    <property type="molecule type" value="Genomic_DNA"/>
</dbReference>
<keyword evidence="5" id="KW-1185">Reference proteome</keyword>
<keyword evidence="1" id="KW-0285">Flavoprotein</keyword>
<dbReference type="PANTHER" id="PTHR43278">
    <property type="entry name" value="NAD(P)H-DEPENDENT FMN-CONTAINING OXIDOREDUCTASE YWQN-RELATED"/>
    <property type="match status" value="1"/>
</dbReference>
<proteinExistence type="predicted"/>
<name>A0A401FUE2_9BACT</name>
<dbReference type="Proteomes" id="UP000288096">
    <property type="component" value="Unassembled WGS sequence"/>
</dbReference>